<keyword evidence="2" id="KW-0808">Transferase</keyword>
<evidence type="ECO:0000313" key="3">
    <source>
        <dbReference type="Proteomes" id="UP001171111"/>
    </source>
</evidence>
<organism evidence="2 3">
    <name type="scientific">Campylobacter magnus</name>
    <dbReference type="NCBI Taxonomy" id="3026462"/>
    <lineage>
        <taxon>Bacteria</taxon>
        <taxon>Pseudomonadati</taxon>
        <taxon>Campylobacterota</taxon>
        <taxon>Epsilonproteobacteria</taxon>
        <taxon>Campylobacterales</taxon>
        <taxon>Campylobacteraceae</taxon>
        <taxon>Campylobacter</taxon>
    </lineage>
</organism>
<evidence type="ECO:0000259" key="1">
    <source>
        <dbReference type="Pfam" id="PF08241"/>
    </source>
</evidence>
<dbReference type="InterPro" id="IPR029063">
    <property type="entry name" value="SAM-dependent_MTases_sf"/>
</dbReference>
<dbReference type="Pfam" id="PF08241">
    <property type="entry name" value="Methyltransf_11"/>
    <property type="match status" value="1"/>
</dbReference>
<proteinExistence type="predicted"/>
<gene>
    <name evidence="2" type="ORF">Q2362_08025</name>
</gene>
<dbReference type="Gene3D" id="3.40.50.150">
    <property type="entry name" value="Vaccinia Virus protein VP39"/>
    <property type="match status" value="1"/>
</dbReference>
<dbReference type="InterPro" id="IPR013216">
    <property type="entry name" value="Methyltransf_11"/>
</dbReference>
<accession>A0ABT8T8E8</accession>
<evidence type="ECO:0000313" key="2">
    <source>
        <dbReference type="EMBL" id="MDO2410030.1"/>
    </source>
</evidence>
<dbReference type="CDD" id="cd02440">
    <property type="entry name" value="AdoMet_MTases"/>
    <property type="match status" value="1"/>
</dbReference>
<dbReference type="Proteomes" id="UP001171111">
    <property type="component" value="Unassembled WGS sequence"/>
</dbReference>
<feature type="domain" description="Methyltransferase type 11" evidence="1">
    <location>
        <begin position="39"/>
        <end position="124"/>
    </location>
</feature>
<comment type="caution">
    <text evidence="2">The sequence shown here is derived from an EMBL/GenBank/DDBJ whole genome shotgun (WGS) entry which is preliminary data.</text>
</comment>
<dbReference type="GO" id="GO:0032259">
    <property type="term" value="P:methylation"/>
    <property type="evidence" value="ECO:0007669"/>
    <property type="project" value="UniProtKB-KW"/>
</dbReference>
<sequence length="227" mass="25456">MRFENARNYDEFAQAQNWAAKSLVSLIETFRGEFGLVYEIGCGSGLLTKVLLERLEIEHLSLNDLYESQIMNGFHSQIGDICQIEMPKGLDLVVSSSVFQWIDPLEVLAFRIKQALKKGGICAFAMLSKGSLNELSSYTKQGLNYLAPEQIEHIFSKYFDVLAMRTSSYTSQFNSLKELLVSLKETGVNNIKGSFVLNKTSLAGLEAHFNGAYELSYNYTFLVAQKG</sequence>
<reference evidence="2 3" key="1">
    <citation type="submission" date="2023-06" db="EMBL/GenBank/DDBJ databases">
        <title>Campylobacter magnum sp. nov., isolated from cecal contents of domestic pigs (Sus scrofa domesticus).</title>
        <authorList>
            <person name="Papic B."/>
            <person name="Gruntar I."/>
        </authorList>
    </citation>
    <scope>NUCLEOTIDE SEQUENCE [LARGE SCALE GENOMIC DNA]</scope>
    <source>
        <strain evidence="3">34484-21</strain>
    </source>
</reference>
<keyword evidence="2" id="KW-0489">Methyltransferase</keyword>
<keyword evidence="3" id="KW-1185">Reference proteome</keyword>
<dbReference type="GO" id="GO:0008168">
    <property type="term" value="F:methyltransferase activity"/>
    <property type="evidence" value="ECO:0007669"/>
    <property type="project" value="UniProtKB-KW"/>
</dbReference>
<dbReference type="RefSeq" id="WP_302244810.1">
    <property type="nucleotide sequence ID" value="NZ_JAULJQ010000011.1"/>
</dbReference>
<dbReference type="EMBL" id="JAULJQ010000011">
    <property type="protein sequence ID" value="MDO2410030.1"/>
    <property type="molecule type" value="Genomic_DNA"/>
</dbReference>
<protein>
    <submittedName>
        <fullName evidence="2">Methyltransferase domain-containing protein</fullName>
    </submittedName>
</protein>
<dbReference type="SUPFAM" id="SSF53335">
    <property type="entry name" value="S-adenosyl-L-methionine-dependent methyltransferases"/>
    <property type="match status" value="1"/>
</dbReference>
<name>A0ABT8T8E8_9BACT</name>